<dbReference type="Pfam" id="PF03747">
    <property type="entry name" value="ADP_ribosyl_GH"/>
    <property type="match status" value="1"/>
</dbReference>
<keyword evidence="2" id="KW-0378">Hydrolase</keyword>
<name>A0A6L5K1E4_RHOTE</name>
<feature type="binding site" evidence="3">
    <location>
        <position position="60"/>
    </location>
    <ligand>
        <name>Mg(2+)</name>
        <dbReference type="ChEBI" id="CHEBI:18420"/>
        <label>1</label>
    </ligand>
</feature>
<dbReference type="SUPFAM" id="SSF101478">
    <property type="entry name" value="ADP-ribosylglycohydrolase"/>
    <property type="match status" value="1"/>
</dbReference>
<evidence type="ECO:0000256" key="2">
    <source>
        <dbReference type="ARBA" id="ARBA00022801"/>
    </source>
</evidence>
<comment type="caution">
    <text evidence="4">The sequence shown here is derived from an EMBL/GenBank/DDBJ whole genome shotgun (WGS) entry which is preliminary data.</text>
</comment>
<sequence>MSRKPAAASPALARSLAAVSRALEGLAVGDALGADFEFRREVCGDDLQQAVASATLSVTDDTQMTLFLAEALLGAPARRVQSAIEIALLRWYRGQIGLAPQQRRGLTRFAVLTQRRAPAMTCMASLHHRHLGRRRPANASRGTGSLMRCMPLLLLHEPTFCAQPAMSLVASVARITHDHPLAAEADCFYTALVHALAQANAGREGAASEIVPSPAEALPRMARRVAGELLAAKVISPELRQWIEHGLSIDEPRRLGGGWVAEEALAIALSAARQARGDFMRGMAIAVCHPGDSDTTAALAGALLAVQGACPEASLVARLDALPAIRYVQQLLALWPARPSRRSESA</sequence>
<feature type="binding site" evidence="3">
    <location>
        <position position="61"/>
    </location>
    <ligand>
        <name>Mg(2+)</name>
        <dbReference type="ChEBI" id="CHEBI:18420"/>
        <label>1</label>
    </ligand>
</feature>
<evidence type="ECO:0000256" key="3">
    <source>
        <dbReference type="PIRSR" id="PIRSR605502-1"/>
    </source>
</evidence>
<dbReference type="EMBL" id="WIXJ01000009">
    <property type="protein sequence ID" value="MQY52338.1"/>
    <property type="molecule type" value="Genomic_DNA"/>
</dbReference>
<feature type="binding site" evidence="3">
    <location>
        <position position="295"/>
    </location>
    <ligand>
        <name>Mg(2+)</name>
        <dbReference type="ChEBI" id="CHEBI:18420"/>
        <label>1</label>
    </ligand>
</feature>
<dbReference type="GO" id="GO:0016787">
    <property type="term" value="F:hydrolase activity"/>
    <property type="evidence" value="ECO:0007669"/>
    <property type="project" value="UniProtKB-KW"/>
</dbReference>
<feature type="binding site" evidence="3">
    <location>
        <position position="294"/>
    </location>
    <ligand>
        <name>Mg(2+)</name>
        <dbReference type="ChEBI" id="CHEBI:18420"/>
        <label>1</label>
    </ligand>
</feature>
<dbReference type="OrthoDB" id="9798107at2"/>
<feature type="binding site" evidence="3">
    <location>
        <position position="59"/>
    </location>
    <ligand>
        <name>Mg(2+)</name>
        <dbReference type="ChEBI" id="CHEBI:18420"/>
        <label>1</label>
    </ligand>
</feature>
<dbReference type="AlphaFoldDB" id="A0A6L5K1E4"/>
<evidence type="ECO:0000313" key="5">
    <source>
        <dbReference type="Proteomes" id="UP000480275"/>
    </source>
</evidence>
<organism evidence="4 5">
    <name type="scientific">Rhodocyclus tenuis</name>
    <name type="common">Rhodospirillum tenue</name>
    <dbReference type="NCBI Taxonomy" id="1066"/>
    <lineage>
        <taxon>Bacteria</taxon>
        <taxon>Pseudomonadati</taxon>
        <taxon>Pseudomonadota</taxon>
        <taxon>Betaproteobacteria</taxon>
        <taxon>Rhodocyclales</taxon>
        <taxon>Rhodocyclaceae</taxon>
        <taxon>Rhodocyclus</taxon>
    </lineage>
</organism>
<dbReference type="PANTHER" id="PTHR16222">
    <property type="entry name" value="ADP-RIBOSYLGLYCOHYDROLASE"/>
    <property type="match status" value="1"/>
</dbReference>
<accession>A0A6L5K1E4</accession>
<dbReference type="InterPro" id="IPR005502">
    <property type="entry name" value="Ribosyl_crysJ1"/>
</dbReference>
<keyword evidence="3" id="KW-0479">Metal-binding</keyword>
<comment type="cofactor">
    <cofactor evidence="3">
        <name>Mg(2+)</name>
        <dbReference type="ChEBI" id="CHEBI:18420"/>
    </cofactor>
    <text evidence="3">Binds 2 magnesium ions per subunit.</text>
</comment>
<dbReference type="InterPro" id="IPR050792">
    <property type="entry name" value="ADP-ribosylglycohydrolase"/>
</dbReference>
<dbReference type="Proteomes" id="UP000480275">
    <property type="component" value="Unassembled WGS sequence"/>
</dbReference>
<feature type="binding site" evidence="3">
    <location>
        <position position="292"/>
    </location>
    <ligand>
        <name>Mg(2+)</name>
        <dbReference type="ChEBI" id="CHEBI:18420"/>
        <label>1</label>
    </ligand>
</feature>
<proteinExistence type="inferred from homology"/>
<gene>
    <name evidence="4" type="ORF">GHK24_11200</name>
</gene>
<dbReference type="PANTHER" id="PTHR16222:SF24">
    <property type="entry name" value="ADP-RIBOSYLHYDROLASE ARH3"/>
    <property type="match status" value="1"/>
</dbReference>
<comment type="similarity">
    <text evidence="1">Belongs to the ADP-ribosylglycohydrolase family.</text>
</comment>
<dbReference type="InterPro" id="IPR036705">
    <property type="entry name" value="Ribosyl_crysJ1_sf"/>
</dbReference>
<reference evidence="4 5" key="1">
    <citation type="submission" date="2019-10" db="EMBL/GenBank/DDBJ databases">
        <title>Whole-genome sequence of the purple nonsulfur photosynthetic bacterium Rhodocyclus tenuis.</title>
        <authorList>
            <person name="Kyndt J.A."/>
            <person name="Meyer T.E."/>
        </authorList>
    </citation>
    <scope>NUCLEOTIDE SEQUENCE [LARGE SCALE GENOMIC DNA]</scope>
    <source>
        <strain evidence="4 5">DSM 110</strain>
    </source>
</reference>
<protein>
    <recommendedName>
        <fullName evidence="6">ADP-ribosylglycohydrolase family protein</fullName>
    </recommendedName>
</protein>
<evidence type="ECO:0000256" key="1">
    <source>
        <dbReference type="ARBA" id="ARBA00010702"/>
    </source>
</evidence>
<keyword evidence="3" id="KW-0460">Magnesium</keyword>
<dbReference type="Gene3D" id="1.10.4080.10">
    <property type="entry name" value="ADP-ribosylation/Crystallin J1"/>
    <property type="match status" value="1"/>
</dbReference>
<evidence type="ECO:0000313" key="4">
    <source>
        <dbReference type="EMBL" id="MQY52338.1"/>
    </source>
</evidence>
<evidence type="ECO:0008006" key="6">
    <source>
        <dbReference type="Google" id="ProtNLM"/>
    </source>
</evidence>
<dbReference type="GO" id="GO:0046872">
    <property type="term" value="F:metal ion binding"/>
    <property type="evidence" value="ECO:0007669"/>
    <property type="project" value="UniProtKB-KW"/>
</dbReference>